<feature type="transmembrane region" description="Helical" evidence="1">
    <location>
        <begin position="157"/>
        <end position="188"/>
    </location>
</feature>
<organism evidence="2 3">
    <name type="scientific">Blautia segnis</name>
    <dbReference type="NCBI Taxonomy" id="2763030"/>
    <lineage>
        <taxon>Bacteria</taxon>
        <taxon>Bacillati</taxon>
        <taxon>Bacillota</taxon>
        <taxon>Clostridia</taxon>
        <taxon>Lachnospirales</taxon>
        <taxon>Lachnospiraceae</taxon>
        <taxon>Blautia</taxon>
    </lineage>
</organism>
<accession>A0A8I0A8M6</accession>
<dbReference type="AlphaFoldDB" id="A0A8I0A8M6"/>
<proteinExistence type="predicted"/>
<dbReference type="InterPro" id="IPR011733">
    <property type="entry name" value="CHP02185_IM"/>
</dbReference>
<comment type="caution">
    <text evidence="2">The sequence shown here is derived from an EMBL/GenBank/DDBJ whole genome shotgun (WGS) entry which is preliminary data.</text>
</comment>
<evidence type="ECO:0000313" key="2">
    <source>
        <dbReference type="EMBL" id="MBC5650529.1"/>
    </source>
</evidence>
<keyword evidence="3" id="KW-1185">Reference proteome</keyword>
<keyword evidence="1" id="KW-0472">Membrane</keyword>
<dbReference type="EMBL" id="JACOOT010000012">
    <property type="protein sequence ID" value="MBC5650529.1"/>
    <property type="molecule type" value="Genomic_DNA"/>
</dbReference>
<evidence type="ECO:0000256" key="1">
    <source>
        <dbReference type="SAM" id="Phobius"/>
    </source>
</evidence>
<dbReference type="Pfam" id="PF09605">
    <property type="entry name" value="Trep_Strep"/>
    <property type="match status" value="1"/>
</dbReference>
<dbReference type="Proteomes" id="UP000652847">
    <property type="component" value="Unassembled WGS sequence"/>
</dbReference>
<name>A0A8I0A8M6_9FIRM</name>
<keyword evidence="1" id="KW-0812">Transmembrane</keyword>
<sequence>MGNKLKMKDIITLAIFNVAILVVMVVVKMVIMMVATPAFNYLAYVGVMALFCAPLYVVMSNKVAKTGTLFVTALFSGLMMLLFGSGWFLIVELIVGVICELLMLGENTYKNPIRNGIGYIVYWVLYAVGSAIPLYLFKDQYLASLADSYTEEGLETLVYYGSPAMVALISVITIVFAIVGYLIGCYFLKKHIKKAKLV</sequence>
<reference evidence="2 3" key="1">
    <citation type="submission" date="2020-08" db="EMBL/GenBank/DDBJ databases">
        <title>Genome public.</title>
        <authorList>
            <person name="Liu C."/>
            <person name="Sun Q."/>
        </authorList>
    </citation>
    <scope>NUCLEOTIDE SEQUENCE [LARGE SCALE GENOMIC DNA]</scope>
    <source>
        <strain evidence="2 3">BX17</strain>
    </source>
</reference>
<feature type="transmembrane region" description="Helical" evidence="1">
    <location>
        <begin position="12"/>
        <end position="35"/>
    </location>
</feature>
<dbReference type="RefSeq" id="WP_161286433.1">
    <property type="nucleotide sequence ID" value="NZ_JACOOT010000012.1"/>
</dbReference>
<keyword evidence="1" id="KW-1133">Transmembrane helix</keyword>
<protein>
    <submittedName>
        <fullName evidence="2">MptD family putative ECF transporter S component</fullName>
    </submittedName>
</protein>
<feature type="transmembrane region" description="Helical" evidence="1">
    <location>
        <begin position="117"/>
        <end position="137"/>
    </location>
</feature>
<gene>
    <name evidence="2" type="ORF">H8S54_05250</name>
</gene>
<dbReference type="NCBIfam" id="TIGR02185">
    <property type="entry name" value="Trep_Strep"/>
    <property type="match status" value="1"/>
</dbReference>
<evidence type="ECO:0000313" key="3">
    <source>
        <dbReference type="Proteomes" id="UP000652847"/>
    </source>
</evidence>
<feature type="transmembrane region" description="Helical" evidence="1">
    <location>
        <begin position="41"/>
        <end position="59"/>
    </location>
</feature>